<evidence type="ECO:0000313" key="2">
    <source>
        <dbReference type="EMBL" id="KAJ7351799.1"/>
    </source>
</evidence>
<gene>
    <name evidence="2" type="ORF">OS493_035524</name>
</gene>
<sequence>MDDGDGNDEYIRLMEDEEEEEEGEGEEEEEEEEEDPVEEVYFDVTRFIDSENDTVDNTGAENDDNGVTAGRGRGVIIRWQQERTRRRRPRGDGQQN</sequence>
<proteinExistence type="predicted"/>
<organism evidence="2 3">
    <name type="scientific">Desmophyllum pertusum</name>
    <dbReference type="NCBI Taxonomy" id="174260"/>
    <lineage>
        <taxon>Eukaryota</taxon>
        <taxon>Metazoa</taxon>
        <taxon>Cnidaria</taxon>
        <taxon>Anthozoa</taxon>
        <taxon>Hexacorallia</taxon>
        <taxon>Scleractinia</taxon>
        <taxon>Caryophylliina</taxon>
        <taxon>Caryophylliidae</taxon>
        <taxon>Desmophyllum</taxon>
    </lineage>
</organism>
<accession>A0A9X0CJB6</accession>
<comment type="caution">
    <text evidence="2">The sequence shown here is derived from an EMBL/GenBank/DDBJ whole genome shotgun (WGS) entry which is preliminary data.</text>
</comment>
<evidence type="ECO:0000256" key="1">
    <source>
        <dbReference type="SAM" id="MobiDB-lite"/>
    </source>
</evidence>
<dbReference type="AlphaFoldDB" id="A0A9X0CJB6"/>
<protein>
    <submittedName>
        <fullName evidence="2">Uncharacterized protein</fullName>
    </submittedName>
</protein>
<name>A0A9X0CJB6_9CNID</name>
<keyword evidence="3" id="KW-1185">Reference proteome</keyword>
<reference evidence="2" key="1">
    <citation type="submission" date="2023-01" db="EMBL/GenBank/DDBJ databases">
        <title>Genome assembly of the deep-sea coral Lophelia pertusa.</title>
        <authorList>
            <person name="Herrera S."/>
            <person name="Cordes E."/>
        </authorList>
    </citation>
    <scope>NUCLEOTIDE SEQUENCE</scope>
    <source>
        <strain evidence="2">USNM1676648</strain>
        <tissue evidence="2">Polyp</tissue>
    </source>
</reference>
<evidence type="ECO:0000313" key="3">
    <source>
        <dbReference type="Proteomes" id="UP001163046"/>
    </source>
</evidence>
<feature type="compositionally biased region" description="Acidic residues" evidence="1">
    <location>
        <begin position="15"/>
        <end position="41"/>
    </location>
</feature>
<dbReference type="EMBL" id="MU827355">
    <property type="protein sequence ID" value="KAJ7351799.1"/>
    <property type="molecule type" value="Genomic_DNA"/>
</dbReference>
<dbReference type="Proteomes" id="UP001163046">
    <property type="component" value="Unassembled WGS sequence"/>
</dbReference>
<feature type="region of interest" description="Disordered" evidence="1">
    <location>
        <begin position="1"/>
        <end position="96"/>
    </location>
</feature>